<accession>A0A5F2BDZ5</accession>
<dbReference type="Proteomes" id="UP000298429">
    <property type="component" value="Unassembled WGS sequence"/>
</dbReference>
<protein>
    <submittedName>
        <fullName evidence="1">Uncharacterized protein</fullName>
    </submittedName>
</protein>
<proteinExistence type="predicted"/>
<sequence length="138" mass="16013">MRYSIDIKDNKLVLKNKNENDYRLEYKNNINPIDLPYYITVLEDRNKTLITMDYGVRENKIRKYEIESNVIEAGEKSGRFYRVVIENAALIDALIEKVRESIIHNKQGIDKRKEANIENNEEIVKAMISPGSATIHGA</sequence>
<gene>
    <name evidence="1" type="ORF">EHQ76_09135</name>
</gene>
<dbReference type="RefSeq" id="WP_135670704.1">
    <property type="nucleotide sequence ID" value="NZ_RQGN01000044.1"/>
</dbReference>
<evidence type="ECO:0000313" key="2">
    <source>
        <dbReference type="Proteomes" id="UP000298429"/>
    </source>
</evidence>
<reference evidence="1 2" key="1">
    <citation type="journal article" date="2019" name="PLoS Negl. Trop. Dis.">
        <title>Revisiting the worldwide diversity of Leptospira species in the environment.</title>
        <authorList>
            <person name="Vincent A.T."/>
            <person name="Schiettekatte O."/>
            <person name="Bourhy P."/>
            <person name="Veyrier F.J."/>
            <person name="Picardeau M."/>
        </authorList>
    </citation>
    <scope>NUCLEOTIDE SEQUENCE [LARGE SCALE GENOMIC DNA]</scope>
    <source>
        <strain evidence="1 2">201702444</strain>
    </source>
</reference>
<name>A0A5F2BDZ5_9LEPT</name>
<evidence type="ECO:0000313" key="1">
    <source>
        <dbReference type="EMBL" id="TGM03795.1"/>
    </source>
</evidence>
<organism evidence="1 2">
    <name type="scientific">Leptospira barantonii</name>
    <dbReference type="NCBI Taxonomy" id="2023184"/>
    <lineage>
        <taxon>Bacteria</taxon>
        <taxon>Pseudomonadati</taxon>
        <taxon>Spirochaetota</taxon>
        <taxon>Spirochaetia</taxon>
        <taxon>Leptospirales</taxon>
        <taxon>Leptospiraceae</taxon>
        <taxon>Leptospira</taxon>
    </lineage>
</organism>
<comment type="caution">
    <text evidence="1">The sequence shown here is derived from an EMBL/GenBank/DDBJ whole genome shotgun (WGS) entry which is preliminary data.</text>
</comment>
<dbReference type="AlphaFoldDB" id="A0A5F2BDZ5"/>
<dbReference type="EMBL" id="RQGN01000044">
    <property type="protein sequence ID" value="TGM03795.1"/>
    <property type="molecule type" value="Genomic_DNA"/>
</dbReference>